<reference evidence="1 2" key="1">
    <citation type="submission" date="2012-05" db="EMBL/GenBank/DDBJ databases">
        <title>Recombination and specialization in a pathogen metapopulation.</title>
        <authorList>
            <person name="Gardiner A."/>
            <person name="Kemen E."/>
            <person name="Schultz-Larsen T."/>
            <person name="MacLean D."/>
            <person name="Van Oosterhout C."/>
            <person name="Jones J.D.G."/>
        </authorList>
    </citation>
    <scope>NUCLEOTIDE SEQUENCE [LARGE SCALE GENOMIC DNA]</scope>
    <source>
        <strain evidence="1 2">Ac Nc2</strain>
    </source>
</reference>
<evidence type="ECO:0000313" key="1">
    <source>
        <dbReference type="EMBL" id="CCI11721.1"/>
    </source>
</evidence>
<dbReference type="AlphaFoldDB" id="A0A024FXG7"/>
<name>A0A024FXG7_9STRA</name>
<dbReference type="EMBL" id="CAIX01001724">
    <property type="protein sequence ID" value="CCI11721.1"/>
    <property type="molecule type" value="Genomic_DNA"/>
</dbReference>
<sequence>MTLNGPSKSFKYWVIGPSNYFRANLVHWYGHEHCHTPGIEDSDLPVINEDISGVSATAAVTSNLLMPADNPAGGYAKYVCRRAAIREAWEKTSNANIYKGFMP</sequence>
<evidence type="ECO:0000313" key="2">
    <source>
        <dbReference type="Proteomes" id="UP000053237"/>
    </source>
</evidence>
<dbReference type="InParanoid" id="A0A024FXG7"/>
<proteinExistence type="predicted"/>
<comment type="caution">
    <text evidence="1">The sequence shown here is derived from an EMBL/GenBank/DDBJ whole genome shotgun (WGS) entry which is preliminary data.</text>
</comment>
<accession>A0A024FXG7</accession>
<keyword evidence="2" id="KW-1185">Reference proteome</keyword>
<dbReference type="Proteomes" id="UP000053237">
    <property type="component" value="Unassembled WGS sequence"/>
</dbReference>
<gene>
    <name evidence="1" type="ORF">BN9_133590</name>
</gene>
<organism evidence="1 2">
    <name type="scientific">Albugo candida</name>
    <dbReference type="NCBI Taxonomy" id="65357"/>
    <lineage>
        <taxon>Eukaryota</taxon>
        <taxon>Sar</taxon>
        <taxon>Stramenopiles</taxon>
        <taxon>Oomycota</taxon>
        <taxon>Peronosporomycetes</taxon>
        <taxon>Albuginales</taxon>
        <taxon>Albuginaceae</taxon>
        <taxon>Albugo</taxon>
    </lineage>
</organism>
<protein>
    <submittedName>
        <fullName evidence="1">Uncharacterized protein</fullName>
    </submittedName>
</protein>